<accession>A0A813NDN1</accession>
<organism evidence="2 3">
    <name type="scientific">Adineta steineri</name>
    <dbReference type="NCBI Taxonomy" id="433720"/>
    <lineage>
        <taxon>Eukaryota</taxon>
        <taxon>Metazoa</taxon>
        <taxon>Spiralia</taxon>
        <taxon>Gnathifera</taxon>
        <taxon>Rotifera</taxon>
        <taxon>Eurotatoria</taxon>
        <taxon>Bdelloidea</taxon>
        <taxon>Adinetida</taxon>
        <taxon>Adinetidae</taxon>
        <taxon>Adineta</taxon>
    </lineage>
</organism>
<evidence type="ECO:0000313" key="3">
    <source>
        <dbReference type="Proteomes" id="UP000663845"/>
    </source>
</evidence>
<sequence length="408" mass="46039">MFPSNPPSTDQHQLHNQRISTRLFIILLTLSLAILVLYTSLANVTHTVNISSPTSTQYSQLYSTYPQTLSCACTDISIDYDKFLQLNYTLHQICASTFVTDEWIDYLYNARPTGTLNSDDFRNAGLFIFQALNAVCQLSTQTISNQLTQFYSSQYVSASVTPSEVFQTQTQAFVSQFTSSVTKDFILSLSTIRKTTQSNALLNGQLTNYYLSGDNSHDVYAYPLTYGDCGCKFSAVCSYELVIYNSSSKNVQFTVPGIYAGCYVIEALLQSNLQCFYNASCINEIQSYFTYYLSMNLTTLDTSLLVQFSKNSTIEELVDELMVEKWNSSIVYDGYYNECQPSKCSYSYETRNNVVYIITTVIGLVGGLITVLKLIVPRMVRLIVFCIRRCTVNRNAVSPFIQLQLLVH</sequence>
<comment type="caution">
    <text evidence="2">The sequence shown here is derived from an EMBL/GenBank/DDBJ whole genome shotgun (WGS) entry which is preliminary data.</text>
</comment>
<keyword evidence="1" id="KW-0812">Transmembrane</keyword>
<dbReference type="Proteomes" id="UP000663845">
    <property type="component" value="Unassembled WGS sequence"/>
</dbReference>
<dbReference type="EMBL" id="CAJNOG010000008">
    <property type="protein sequence ID" value="CAF0738364.1"/>
    <property type="molecule type" value="Genomic_DNA"/>
</dbReference>
<proteinExistence type="predicted"/>
<evidence type="ECO:0000256" key="1">
    <source>
        <dbReference type="SAM" id="Phobius"/>
    </source>
</evidence>
<name>A0A813NDN1_9BILA</name>
<feature type="transmembrane region" description="Helical" evidence="1">
    <location>
        <begin position="21"/>
        <end position="41"/>
    </location>
</feature>
<keyword evidence="1" id="KW-1133">Transmembrane helix</keyword>
<dbReference type="AlphaFoldDB" id="A0A813NDN1"/>
<gene>
    <name evidence="2" type="ORF">JYZ213_LOCUS1705</name>
</gene>
<evidence type="ECO:0008006" key="4">
    <source>
        <dbReference type="Google" id="ProtNLM"/>
    </source>
</evidence>
<evidence type="ECO:0000313" key="2">
    <source>
        <dbReference type="EMBL" id="CAF0738364.1"/>
    </source>
</evidence>
<protein>
    <recommendedName>
        <fullName evidence="4">Transmembrane protein</fullName>
    </recommendedName>
</protein>
<keyword evidence="1" id="KW-0472">Membrane</keyword>
<feature type="transmembrane region" description="Helical" evidence="1">
    <location>
        <begin position="354"/>
        <end position="376"/>
    </location>
</feature>
<reference evidence="2" key="1">
    <citation type="submission" date="2021-02" db="EMBL/GenBank/DDBJ databases">
        <authorList>
            <person name="Nowell W R."/>
        </authorList>
    </citation>
    <scope>NUCLEOTIDE SEQUENCE</scope>
</reference>